<proteinExistence type="inferred from homology"/>
<dbReference type="RefSeq" id="WP_209651173.1">
    <property type="nucleotide sequence ID" value="NZ_JBEPNV010000005.1"/>
</dbReference>
<dbReference type="EC" id="6.6.1.2" evidence="6"/>
<evidence type="ECO:0000256" key="3">
    <source>
        <dbReference type="ARBA" id="ARBA00022840"/>
    </source>
</evidence>
<dbReference type="InterPro" id="IPR050764">
    <property type="entry name" value="CbbQ/NirQ/NorQ/GpvN"/>
</dbReference>
<reference evidence="6 7" key="1">
    <citation type="submission" date="2024-06" db="EMBL/GenBank/DDBJ databases">
        <title>Genomics of switchgrass bacterial isolates.</title>
        <authorList>
            <person name="Shade A."/>
        </authorList>
    </citation>
    <scope>NUCLEOTIDE SEQUENCE [LARGE SCALE GENOMIC DNA]</scope>
    <source>
        <strain evidence="6 7">PvP084</strain>
    </source>
</reference>
<evidence type="ECO:0000313" key="6">
    <source>
        <dbReference type="EMBL" id="MET3870061.1"/>
    </source>
</evidence>
<evidence type="ECO:0000259" key="4">
    <source>
        <dbReference type="Pfam" id="PF07728"/>
    </source>
</evidence>
<gene>
    <name evidence="6" type="ORF">ABIC20_007446</name>
</gene>
<keyword evidence="7" id="KW-1185">Reference proteome</keyword>
<comment type="similarity">
    <text evidence="1">Belongs to the CbbQ/NirQ/NorQ/GpvN family.</text>
</comment>
<protein>
    <submittedName>
        <fullName evidence="6">Cobaltochelatase CobS</fullName>
        <ecNumber evidence="6">6.6.1.2</ecNumber>
    </submittedName>
</protein>
<keyword evidence="3" id="KW-0067">ATP-binding</keyword>
<dbReference type="InterPro" id="IPR013615">
    <property type="entry name" value="CbbQ_C"/>
</dbReference>
<dbReference type="GO" id="GO:0051116">
    <property type="term" value="F:cobaltochelatase activity"/>
    <property type="evidence" value="ECO:0007669"/>
    <property type="project" value="UniProtKB-EC"/>
</dbReference>
<name>A0ABV2NUQ4_9HYPH</name>
<dbReference type="InterPro" id="IPR027417">
    <property type="entry name" value="P-loop_NTPase"/>
</dbReference>
<evidence type="ECO:0000259" key="5">
    <source>
        <dbReference type="Pfam" id="PF08406"/>
    </source>
</evidence>
<evidence type="ECO:0000256" key="1">
    <source>
        <dbReference type="ARBA" id="ARBA00009417"/>
    </source>
</evidence>
<dbReference type="Proteomes" id="UP001549119">
    <property type="component" value="Unassembled WGS sequence"/>
</dbReference>
<dbReference type="Pfam" id="PF08406">
    <property type="entry name" value="CbbQ_C"/>
    <property type="match status" value="1"/>
</dbReference>
<dbReference type="PANTHER" id="PTHR42759">
    <property type="entry name" value="MOXR FAMILY PROTEIN"/>
    <property type="match status" value="1"/>
</dbReference>
<comment type="caution">
    <text evidence="6">The sequence shown here is derived from an EMBL/GenBank/DDBJ whole genome shotgun (WGS) entry which is preliminary data.</text>
</comment>
<dbReference type="Pfam" id="PF07728">
    <property type="entry name" value="AAA_5"/>
    <property type="match status" value="1"/>
</dbReference>
<evidence type="ECO:0000256" key="2">
    <source>
        <dbReference type="ARBA" id="ARBA00022741"/>
    </source>
</evidence>
<keyword evidence="2" id="KW-0547">Nucleotide-binding</keyword>
<sequence>MNTPAPAALSDGKIECLLDGARVHVIQAHLKTHHPEWTVERYRATYPDAPLLSPAAEKRQKERLVEQKKAAEDGTVTQLVDKMPLAAVFETGDVPATKNKRGEPILISVMKGHDAEALALVPDVDPNYVFNLDLVKTALMGLEMGMNVYFWGFHGTGKTTAFEQVCARTKRPFMRVQHTANTEEAHIVGQYVVQAVERVTKNQATGEDIAVLSTETVFQPGPLTIAMLNGYVYCADEYDFALPSVLSVYQPILEGKPLFIKDAPPDMRVIRPHKNFRFVATGNTNGGGDETGLYQGTQIQNAANYSRMHIVEEVPYMEPDVETAVIVSQARVKKDDAAKLVKFANDIREAFKGGRIGMTISPRELITAGRLGVMRGADYSAGLRQGFMNRMSRVDREAASQLAQRYFG</sequence>
<evidence type="ECO:0000313" key="7">
    <source>
        <dbReference type="Proteomes" id="UP001549119"/>
    </source>
</evidence>
<dbReference type="SUPFAM" id="SSF52540">
    <property type="entry name" value="P-loop containing nucleoside triphosphate hydrolases"/>
    <property type="match status" value="1"/>
</dbReference>
<feature type="domain" description="CbbQ/NirQ/NorQ C-terminal" evidence="5">
    <location>
        <begin position="322"/>
        <end position="386"/>
    </location>
</feature>
<keyword evidence="6" id="KW-0436">Ligase</keyword>
<dbReference type="EMBL" id="JBEPNW010000008">
    <property type="protein sequence ID" value="MET3870061.1"/>
    <property type="molecule type" value="Genomic_DNA"/>
</dbReference>
<dbReference type="InterPro" id="IPR011704">
    <property type="entry name" value="ATPase_dyneun-rel_AAA"/>
</dbReference>
<accession>A0ABV2NUQ4</accession>
<organism evidence="6 7">
    <name type="scientific">Methylobacterium radiotolerans</name>
    <dbReference type="NCBI Taxonomy" id="31998"/>
    <lineage>
        <taxon>Bacteria</taxon>
        <taxon>Pseudomonadati</taxon>
        <taxon>Pseudomonadota</taxon>
        <taxon>Alphaproteobacteria</taxon>
        <taxon>Hyphomicrobiales</taxon>
        <taxon>Methylobacteriaceae</taxon>
        <taxon>Methylobacterium</taxon>
    </lineage>
</organism>
<feature type="domain" description="ATPase dynein-related AAA" evidence="4">
    <location>
        <begin position="150"/>
        <end position="288"/>
    </location>
</feature>
<dbReference type="PANTHER" id="PTHR42759:SF1">
    <property type="entry name" value="MAGNESIUM-CHELATASE SUBUNIT CHLD"/>
    <property type="match status" value="1"/>
</dbReference>
<dbReference type="Gene3D" id="3.40.50.300">
    <property type="entry name" value="P-loop containing nucleotide triphosphate hydrolases"/>
    <property type="match status" value="1"/>
</dbReference>